<accession>A0AA36ID14</accession>
<evidence type="ECO:0000313" key="2">
    <source>
        <dbReference type="EMBL" id="CAJ1385057.1"/>
    </source>
</evidence>
<gene>
    <name evidence="2" type="ORF">EVOR1521_LOCUS11745</name>
</gene>
<dbReference type="Proteomes" id="UP001178507">
    <property type="component" value="Unassembled WGS sequence"/>
</dbReference>
<feature type="non-terminal residue" evidence="2">
    <location>
        <position position="1"/>
    </location>
</feature>
<evidence type="ECO:0000256" key="1">
    <source>
        <dbReference type="SAM" id="MobiDB-lite"/>
    </source>
</evidence>
<comment type="caution">
    <text evidence="2">The sequence shown here is derived from an EMBL/GenBank/DDBJ whole genome shotgun (WGS) entry which is preliminary data.</text>
</comment>
<proteinExistence type="predicted"/>
<dbReference type="EMBL" id="CAUJNA010001189">
    <property type="protein sequence ID" value="CAJ1385057.1"/>
    <property type="molecule type" value="Genomic_DNA"/>
</dbReference>
<feature type="non-terminal residue" evidence="2">
    <location>
        <position position="163"/>
    </location>
</feature>
<dbReference type="AlphaFoldDB" id="A0AA36ID14"/>
<sequence length="163" mass="17401">GDVCRTPLTAERREAETRYSSNASSAAKQLSSAEGHLNKLAVDPALTEAEAALKDFRHSSDAVGCAESVRVISKAQQIKAFLSDDEDARSLQPEVMVTQELEKAKASSDRAAQAILYLALCEILSFGTADKGAPSRAMRDKALEAGNEAADLFQGLAETRMQA</sequence>
<organism evidence="2 3">
    <name type="scientific">Effrenium voratum</name>
    <dbReference type="NCBI Taxonomy" id="2562239"/>
    <lineage>
        <taxon>Eukaryota</taxon>
        <taxon>Sar</taxon>
        <taxon>Alveolata</taxon>
        <taxon>Dinophyceae</taxon>
        <taxon>Suessiales</taxon>
        <taxon>Symbiodiniaceae</taxon>
        <taxon>Effrenium</taxon>
    </lineage>
</organism>
<keyword evidence="3" id="KW-1185">Reference proteome</keyword>
<feature type="compositionally biased region" description="Polar residues" evidence="1">
    <location>
        <begin position="18"/>
        <end position="30"/>
    </location>
</feature>
<name>A0AA36ID14_9DINO</name>
<reference evidence="2" key="1">
    <citation type="submission" date="2023-08" db="EMBL/GenBank/DDBJ databases">
        <authorList>
            <person name="Chen Y."/>
            <person name="Shah S."/>
            <person name="Dougan E. K."/>
            <person name="Thang M."/>
            <person name="Chan C."/>
        </authorList>
    </citation>
    <scope>NUCLEOTIDE SEQUENCE</scope>
</reference>
<evidence type="ECO:0000313" key="3">
    <source>
        <dbReference type="Proteomes" id="UP001178507"/>
    </source>
</evidence>
<feature type="region of interest" description="Disordered" evidence="1">
    <location>
        <begin position="1"/>
        <end position="30"/>
    </location>
</feature>
<protein>
    <submittedName>
        <fullName evidence="2">Uncharacterized protein</fullName>
    </submittedName>
</protein>